<evidence type="ECO:0000256" key="8">
    <source>
        <dbReference type="ARBA" id="ARBA00022833"/>
    </source>
</evidence>
<dbReference type="GO" id="GO:0008270">
    <property type="term" value="F:zinc ion binding"/>
    <property type="evidence" value="ECO:0007669"/>
    <property type="project" value="InterPro"/>
</dbReference>
<feature type="domain" description="FTP" evidence="14">
    <location>
        <begin position="86"/>
        <end position="136"/>
    </location>
</feature>
<evidence type="ECO:0000256" key="7">
    <source>
        <dbReference type="ARBA" id="ARBA00022801"/>
    </source>
</evidence>
<evidence type="ECO:0000256" key="3">
    <source>
        <dbReference type="ARBA" id="ARBA00022525"/>
    </source>
</evidence>
<evidence type="ECO:0000256" key="13">
    <source>
        <dbReference type="RuleBase" id="RU364017"/>
    </source>
</evidence>
<comment type="caution">
    <text evidence="15">The sequence shown here is derived from an EMBL/GenBank/DDBJ whole genome shotgun (WGS) entry which is preliminary data.</text>
</comment>
<evidence type="ECO:0000256" key="1">
    <source>
        <dbReference type="ARBA" id="ARBA00004613"/>
    </source>
</evidence>
<evidence type="ECO:0000256" key="5">
    <source>
        <dbReference type="ARBA" id="ARBA00022723"/>
    </source>
</evidence>
<keyword evidence="5 12" id="KW-0479">Metal-binding</keyword>
<evidence type="ECO:0000313" key="15">
    <source>
        <dbReference type="EMBL" id="KAI1880938.1"/>
    </source>
</evidence>
<dbReference type="SUPFAM" id="SSF55486">
    <property type="entry name" value="Metalloproteases ('zincins'), catalytic domain"/>
    <property type="match status" value="1"/>
</dbReference>
<reference evidence="15" key="1">
    <citation type="submission" date="2021-03" db="EMBL/GenBank/DDBJ databases">
        <title>Revisited historic fungal species revealed as producer of novel bioactive compounds through whole genome sequencing and comparative genomics.</title>
        <authorList>
            <person name="Vignolle G.A."/>
            <person name="Hochenegger N."/>
            <person name="Mach R.L."/>
            <person name="Mach-Aigner A.R."/>
            <person name="Javad Rahimi M."/>
            <person name="Salim K.A."/>
            <person name="Chan C.M."/>
            <person name="Lim L.B.L."/>
            <person name="Cai F."/>
            <person name="Druzhinina I.S."/>
            <person name="U'Ren J.M."/>
            <person name="Derntl C."/>
        </authorList>
    </citation>
    <scope>NUCLEOTIDE SEQUENCE</scope>
    <source>
        <strain evidence="15">TUCIM 5799</strain>
    </source>
</reference>
<feature type="binding site" evidence="12">
    <location>
        <position position="461"/>
    </location>
    <ligand>
        <name>Zn(2+)</name>
        <dbReference type="ChEBI" id="CHEBI:29105"/>
        <note>catalytic</note>
    </ligand>
</feature>
<keyword evidence="7 13" id="KW-0378">Hydrolase</keyword>
<organism evidence="15 16">
    <name type="scientific">Neoarthrinium moseri</name>
    <dbReference type="NCBI Taxonomy" id="1658444"/>
    <lineage>
        <taxon>Eukaryota</taxon>
        <taxon>Fungi</taxon>
        <taxon>Dikarya</taxon>
        <taxon>Ascomycota</taxon>
        <taxon>Pezizomycotina</taxon>
        <taxon>Sordariomycetes</taxon>
        <taxon>Xylariomycetidae</taxon>
        <taxon>Amphisphaeriales</taxon>
        <taxon>Apiosporaceae</taxon>
        <taxon>Neoarthrinium</taxon>
    </lineage>
</organism>
<dbReference type="InterPro" id="IPR011096">
    <property type="entry name" value="FTP_domain"/>
</dbReference>
<comment type="subcellular location">
    <subcellularLocation>
        <location evidence="1 13">Secreted</location>
    </subcellularLocation>
</comment>
<gene>
    <name evidence="15" type="ORF">JX265_001178</name>
</gene>
<dbReference type="Pfam" id="PF02128">
    <property type="entry name" value="Peptidase_M36"/>
    <property type="match status" value="1"/>
</dbReference>
<dbReference type="InterPro" id="IPR001842">
    <property type="entry name" value="Peptidase_M36"/>
</dbReference>
<dbReference type="AlphaFoldDB" id="A0A9P9WX63"/>
<dbReference type="GO" id="GO:0006508">
    <property type="term" value="P:proteolysis"/>
    <property type="evidence" value="ECO:0007669"/>
    <property type="project" value="UniProtKB-KW"/>
</dbReference>
<dbReference type="OrthoDB" id="3227768at2759"/>
<dbReference type="GO" id="GO:0005576">
    <property type="term" value="C:extracellular region"/>
    <property type="evidence" value="ECO:0007669"/>
    <property type="project" value="UniProtKB-SubCell"/>
</dbReference>
<keyword evidence="16" id="KW-1185">Reference proteome</keyword>
<feature type="active site" evidence="11">
    <location>
        <position position="432"/>
    </location>
</feature>
<dbReference type="CDD" id="cd09596">
    <property type="entry name" value="M36"/>
    <property type="match status" value="1"/>
</dbReference>
<dbReference type="EMBL" id="JAFIMR010000002">
    <property type="protein sequence ID" value="KAI1880938.1"/>
    <property type="molecule type" value="Genomic_DNA"/>
</dbReference>
<name>A0A9P9WX63_9PEZI</name>
<feature type="binding site" evidence="12">
    <location>
        <position position="247"/>
    </location>
    <ligand>
        <name>Zn(2+)</name>
        <dbReference type="ChEBI" id="CHEBI:29105"/>
        <note>catalytic</note>
    </ligand>
</feature>
<evidence type="ECO:0000256" key="11">
    <source>
        <dbReference type="PIRSR" id="PIRSR601842-1"/>
    </source>
</evidence>
<dbReference type="Proteomes" id="UP000829685">
    <property type="component" value="Unassembled WGS sequence"/>
</dbReference>
<dbReference type="PANTHER" id="PTHR33478:SF1">
    <property type="entry name" value="EXTRACELLULAR METALLOPROTEINASE MEP"/>
    <property type="match status" value="1"/>
</dbReference>
<evidence type="ECO:0000259" key="14">
    <source>
        <dbReference type="Pfam" id="PF07504"/>
    </source>
</evidence>
<proteinExistence type="inferred from homology"/>
<dbReference type="Gene3D" id="1.10.390.10">
    <property type="entry name" value="Neutral Protease Domain 2"/>
    <property type="match status" value="1"/>
</dbReference>
<keyword evidence="8 12" id="KW-0862">Zinc</keyword>
<evidence type="ECO:0000256" key="6">
    <source>
        <dbReference type="ARBA" id="ARBA00022729"/>
    </source>
</evidence>
<feature type="binding site" evidence="12">
    <location>
        <position position="435"/>
    </location>
    <ligand>
        <name>Zn(2+)</name>
        <dbReference type="ChEBI" id="CHEBI:29105"/>
        <note>catalytic</note>
    </ligand>
</feature>
<keyword evidence="10 13" id="KW-0865">Zymogen</keyword>
<dbReference type="InterPro" id="IPR027268">
    <property type="entry name" value="Peptidase_M4/M1_CTD_sf"/>
</dbReference>
<sequence length="637" mass="69116">MRYALLASLVIGATITVSAHPAHQHNTAYKNGLNKRSVDLNQYRTNANSVYKSSNATSTNESLTALKRSDYVQTATELVKSVHAGAEFRVANSYIGTNGVGHVYFKQTIHGLDVDNSDFNVNIAKDGSVFSYGNNFYTGEIPAESPLRKRDFVDPAAALTGATSILSLPVTGEATAEALEAPESYVLKGTSGAEKDPEARLMYFVKQDGTLALTWRVETDILDNWLLTYVDAATNEAVHGVVDYVAEATYQVFPWGCNDPNDCSRTTVTNPWDTDESPLGWLSDGTSTYHTTRGNNAIAQVNPDGGNQYLNNFRPANAQDNFSYQWTAALTPPSTYRNASVTQLFYTGNEYHDLLYTLGFTEEAGNFQNTNQNKGGKGSDFAILNAQDGSGTNNANFATPPDGQPGRMRMYIWTTATPNRDCSFEAGVVIHEYTHGLSTRLTGGPANSNCLNALESGGMGEGWGDFMATAIRLKASDTRNTNYPMGAWVYNNPKGIRSVLFSTSLTTNPNTYTTLNSKNEVHDIGETWTTMLYEVMWNLIDKHGKNTGARPTFDANGVPTDGKFLTMKLVVDAMALQPCNPNFIDARDAILDADKALTGGDNACEIWTAFAKRGLGQGAKYASKSRTGSTVIPSGVC</sequence>
<dbReference type="GO" id="GO:0004222">
    <property type="term" value="F:metalloendopeptidase activity"/>
    <property type="evidence" value="ECO:0007669"/>
    <property type="project" value="InterPro"/>
</dbReference>
<dbReference type="Gene3D" id="3.10.170.10">
    <property type="match status" value="1"/>
</dbReference>
<dbReference type="InterPro" id="IPR050371">
    <property type="entry name" value="Fungal_virulence_M36"/>
</dbReference>
<feature type="chain" id="PRO_5040538729" description="Extracellular metalloproteinase" evidence="13">
    <location>
        <begin position="20"/>
        <end position="637"/>
    </location>
</feature>
<comment type="cofactor">
    <cofactor evidence="12">
        <name>Zn(2+)</name>
        <dbReference type="ChEBI" id="CHEBI:29105"/>
    </cofactor>
    <text evidence="12">Binds 1 zinc ion per subunit.</text>
</comment>
<evidence type="ECO:0000256" key="12">
    <source>
        <dbReference type="PIRSR" id="PIRSR601842-2"/>
    </source>
</evidence>
<protein>
    <recommendedName>
        <fullName evidence="13">Extracellular metalloproteinase</fullName>
        <ecNumber evidence="13">3.4.24.-</ecNumber>
    </recommendedName>
    <alternativeName>
        <fullName evidence="13">Fungalysin</fullName>
    </alternativeName>
</protein>
<dbReference type="Pfam" id="PF07504">
    <property type="entry name" value="FTP"/>
    <property type="match status" value="1"/>
</dbReference>
<keyword evidence="3 13" id="KW-0964">Secreted</keyword>
<comment type="similarity">
    <text evidence="2 13">Belongs to the peptidase M36 family.</text>
</comment>
<accession>A0A9P9WX63</accession>
<evidence type="ECO:0000313" key="16">
    <source>
        <dbReference type="Proteomes" id="UP000829685"/>
    </source>
</evidence>
<keyword evidence="9 13" id="KW-0482">Metalloprotease</keyword>
<feature type="signal peptide" evidence="13">
    <location>
        <begin position="1"/>
        <end position="19"/>
    </location>
</feature>
<keyword evidence="6 13" id="KW-0732">Signal</keyword>
<dbReference type="PRINTS" id="PR00999">
    <property type="entry name" value="FUNGALYSIN"/>
</dbReference>
<evidence type="ECO:0000256" key="4">
    <source>
        <dbReference type="ARBA" id="ARBA00022670"/>
    </source>
</evidence>
<evidence type="ECO:0000256" key="10">
    <source>
        <dbReference type="ARBA" id="ARBA00023145"/>
    </source>
</evidence>
<dbReference type="PANTHER" id="PTHR33478">
    <property type="entry name" value="EXTRACELLULAR METALLOPROTEINASE MEP"/>
    <property type="match status" value="1"/>
</dbReference>
<keyword evidence="4 13" id="KW-0645">Protease</keyword>
<dbReference type="EC" id="3.4.24.-" evidence="13"/>
<evidence type="ECO:0000256" key="9">
    <source>
        <dbReference type="ARBA" id="ARBA00023049"/>
    </source>
</evidence>
<evidence type="ECO:0000256" key="2">
    <source>
        <dbReference type="ARBA" id="ARBA00006006"/>
    </source>
</evidence>
<feature type="binding site" evidence="12">
    <location>
        <position position="431"/>
    </location>
    <ligand>
        <name>Zn(2+)</name>
        <dbReference type="ChEBI" id="CHEBI:29105"/>
        <note>catalytic</note>
    </ligand>
</feature>